<feature type="region of interest" description="Disordered" evidence="1">
    <location>
        <begin position="228"/>
        <end position="258"/>
    </location>
</feature>
<dbReference type="Gene3D" id="3.90.280.10">
    <property type="entry name" value="PEBP-like"/>
    <property type="match status" value="1"/>
</dbReference>
<evidence type="ECO:0000256" key="3">
    <source>
        <dbReference type="SAM" id="SignalP"/>
    </source>
</evidence>
<keyword evidence="2" id="KW-1133">Transmembrane helix</keyword>
<accession>A0A4U6XKX4</accession>
<keyword evidence="3" id="KW-0732">Signal</keyword>
<keyword evidence="5" id="KW-1185">Reference proteome</keyword>
<dbReference type="CDD" id="cd00866">
    <property type="entry name" value="PEBP_euk"/>
    <property type="match status" value="1"/>
</dbReference>
<dbReference type="Pfam" id="PF01161">
    <property type="entry name" value="PBP"/>
    <property type="match status" value="1"/>
</dbReference>
<reference evidence="4 5" key="1">
    <citation type="journal article" date="2019" name="PLoS ONE">
        <title>Comparative genome analysis indicates high evolutionary potential of pathogenicity genes in Colletotrichum tanaceti.</title>
        <authorList>
            <person name="Lelwala R.V."/>
            <person name="Korhonen P.K."/>
            <person name="Young N.D."/>
            <person name="Scott J.B."/>
            <person name="Ades P.A."/>
            <person name="Gasser R.B."/>
            <person name="Taylor P.W.J."/>
        </authorList>
    </citation>
    <scope>NUCLEOTIDE SEQUENCE [LARGE SCALE GENOMIC DNA]</scope>
    <source>
        <strain evidence="4">BRIP57314</strain>
    </source>
</reference>
<feature type="compositionally biased region" description="Gly residues" evidence="1">
    <location>
        <begin position="228"/>
        <end position="244"/>
    </location>
</feature>
<dbReference type="EMBL" id="PJEX01000073">
    <property type="protein sequence ID" value="TKW56254.1"/>
    <property type="molecule type" value="Genomic_DNA"/>
</dbReference>
<evidence type="ECO:0000313" key="4">
    <source>
        <dbReference type="EMBL" id="TKW56254.1"/>
    </source>
</evidence>
<dbReference type="Proteomes" id="UP000310108">
    <property type="component" value="Unassembled WGS sequence"/>
</dbReference>
<dbReference type="InterPro" id="IPR035810">
    <property type="entry name" value="PEBP_euk"/>
</dbReference>
<dbReference type="SUPFAM" id="SSF49777">
    <property type="entry name" value="PEBP-like"/>
    <property type="match status" value="1"/>
</dbReference>
<feature type="chain" id="PRO_5020796718" evidence="3">
    <location>
        <begin position="20"/>
        <end position="285"/>
    </location>
</feature>
<dbReference type="PANTHER" id="PTHR11362:SF82">
    <property type="entry name" value="PHOSPHATIDYLETHANOLAMINE-BINDING PROTEIN 4"/>
    <property type="match status" value="1"/>
</dbReference>
<dbReference type="InterPro" id="IPR036610">
    <property type="entry name" value="PEBP-like_sf"/>
</dbReference>
<dbReference type="STRING" id="1306861.A0A4U6XKX4"/>
<name>A0A4U6XKX4_9PEZI</name>
<sequence length="285" mass="30773">MKYVISILALLVLMASGHGELPKSMSTTEFRKAFLEAGVVPDVLGAFDPMLSFYAAYRASDGEKALIMPDSRLKIKEAKFPFEFSIENMSNAKNITRNSRFIIYMIGPDYPTRDKPTDRSVRHYLAGNFTVEQTKSEVLSSAIIMRNSTPAFSDYIAPEPKAGSGVHRYVYLLYLQPEKFNKMGFDGVGIDKMDRKNFNVSKFRSQAGLKRPVGGTFFMVNMAPSGSGSGSGNGGSSGSGGGGNNNNHGGNSTGGNGNGRSTASIATAGSILMFITLFTAMLVWM</sequence>
<dbReference type="AlphaFoldDB" id="A0A4U6XKX4"/>
<evidence type="ECO:0000313" key="5">
    <source>
        <dbReference type="Proteomes" id="UP000310108"/>
    </source>
</evidence>
<dbReference type="InterPro" id="IPR008914">
    <property type="entry name" value="PEBP"/>
</dbReference>
<protein>
    <submittedName>
        <fullName evidence="4">OV-16 antigen</fullName>
    </submittedName>
</protein>
<comment type="caution">
    <text evidence="4">The sequence shown here is derived from an EMBL/GenBank/DDBJ whole genome shotgun (WGS) entry which is preliminary data.</text>
</comment>
<gene>
    <name evidence="4" type="primary">OV16</name>
    <name evidence="4" type="ORF">CTA1_11921</name>
</gene>
<feature type="transmembrane region" description="Helical" evidence="2">
    <location>
        <begin position="265"/>
        <end position="284"/>
    </location>
</feature>
<keyword evidence="2" id="KW-0472">Membrane</keyword>
<dbReference type="PANTHER" id="PTHR11362">
    <property type="entry name" value="PHOSPHATIDYLETHANOLAMINE-BINDING PROTEIN"/>
    <property type="match status" value="1"/>
</dbReference>
<organism evidence="4 5">
    <name type="scientific">Colletotrichum tanaceti</name>
    <dbReference type="NCBI Taxonomy" id="1306861"/>
    <lineage>
        <taxon>Eukaryota</taxon>
        <taxon>Fungi</taxon>
        <taxon>Dikarya</taxon>
        <taxon>Ascomycota</taxon>
        <taxon>Pezizomycotina</taxon>
        <taxon>Sordariomycetes</taxon>
        <taxon>Hypocreomycetidae</taxon>
        <taxon>Glomerellales</taxon>
        <taxon>Glomerellaceae</taxon>
        <taxon>Colletotrichum</taxon>
        <taxon>Colletotrichum destructivum species complex</taxon>
    </lineage>
</organism>
<keyword evidence="2" id="KW-0812">Transmembrane</keyword>
<feature type="signal peptide" evidence="3">
    <location>
        <begin position="1"/>
        <end position="19"/>
    </location>
</feature>
<proteinExistence type="predicted"/>
<evidence type="ECO:0000256" key="1">
    <source>
        <dbReference type="SAM" id="MobiDB-lite"/>
    </source>
</evidence>
<dbReference type="OrthoDB" id="2506647at2759"/>
<evidence type="ECO:0000256" key="2">
    <source>
        <dbReference type="SAM" id="Phobius"/>
    </source>
</evidence>